<keyword evidence="1" id="KW-0813">Transport</keyword>
<proteinExistence type="predicted"/>
<dbReference type="InterPro" id="IPR002324">
    <property type="entry name" value="Cyt_c_ID"/>
</dbReference>
<dbReference type="Gene3D" id="1.10.760.10">
    <property type="entry name" value="Cytochrome c-like domain"/>
    <property type="match status" value="1"/>
</dbReference>
<evidence type="ECO:0000256" key="4">
    <source>
        <dbReference type="ARBA" id="ARBA00022982"/>
    </source>
</evidence>
<feature type="binding site" description="covalent" evidence="6">
    <location>
        <position position="112"/>
    </location>
    <ligand>
        <name>heme c</name>
        <dbReference type="ChEBI" id="CHEBI:61717"/>
    </ligand>
</feature>
<keyword evidence="3 6" id="KW-0479">Metal-binding</keyword>
<dbReference type="EMBL" id="JAOTIF010000006">
    <property type="protein sequence ID" value="MCU7549580.1"/>
    <property type="molecule type" value="Genomic_DNA"/>
</dbReference>
<reference evidence="8" key="2">
    <citation type="submission" date="2023-04" db="EMBL/GenBank/DDBJ databases">
        <title>Paracnuella aquatica gen. nov., sp. nov., a member of the family Chitinophagaceae isolated from a hot spring.</title>
        <authorList>
            <person name="Wang C."/>
        </authorList>
    </citation>
    <scope>NUCLEOTIDE SEQUENCE</scope>
    <source>
        <strain evidence="8">LB-8</strain>
    </source>
</reference>
<feature type="binding site" description="covalent" evidence="6">
    <location>
        <position position="63"/>
    </location>
    <ligand>
        <name>heme c</name>
        <dbReference type="ChEBI" id="CHEBI:61717"/>
    </ligand>
</feature>
<dbReference type="Pfam" id="PF00034">
    <property type="entry name" value="Cytochrom_C"/>
    <property type="match status" value="1"/>
</dbReference>
<accession>A0A9X2XVJ3</accession>
<dbReference type="PROSITE" id="PS51007">
    <property type="entry name" value="CYTC"/>
    <property type="match status" value="1"/>
</dbReference>
<keyword evidence="5 6" id="KW-0408">Iron</keyword>
<evidence type="ECO:0000259" key="7">
    <source>
        <dbReference type="PROSITE" id="PS51007"/>
    </source>
</evidence>
<evidence type="ECO:0000256" key="5">
    <source>
        <dbReference type="ARBA" id="ARBA00023004"/>
    </source>
</evidence>
<dbReference type="GO" id="GO:0005506">
    <property type="term" value="F:iron ion binding"/>
    <property type="evidence" value="ECO:0007669"/>
    <property type="project" value="InterPro"/>
</dbReference>
<keyword evidence="9" id="KW-1185">Reference proteome</keyword>
<evidence type="ECO:0000256" key="1">
    <source>
        <dbReference type="ARBA" id="ARBA00022448"/>
    </source>
</evidence>
<organism evidence="8 9">
    <name type="scientific">Paraflavisolibacter caeni</name>
    <dbReference type="NCBI Taxonomy" id="2982496"/>
    <lineage>
        <taxon>Bacteria</taxon>
        <taxon>Pseudomonadati</taxon>
        <taxon>Bacteroidota</taxon>
        <taxon>Chitinophagia</taxon>
        <taxon>Chitinophagales</taxon>
        <taxon>Chitinophagaceae</taxon>
        <taxon>Paraflavisolibacter</taxon>
    </lineage>
</organism>
<dbReference type="GO" id="GO:0020037">
    <property type="term" value="F:heme binding"/>
    <property type="evidence" value="ECO:0007669"/>
    <property type="project" value="InterPro"/>
</dbReference>
<evidence type="ECO:0000256" key="6">
    <source>
        <dbReference type="PIRSR" id="PIRSR602324-1"/>
    </source>
</evidence>
<keyword evidence="4" id="KW-0249">Electron transport</keyword>
<protein>
    <submittedName>
        <fullName evidence="8">C-type cytochrome</fullName>
    </submittedName>
</protein>
<feature type="binding site" description="covalent" evidence="6">
    <location>
        <position position="67"/>
    </location>
    <ligand>
        <name>heme c</name>
        <dbReference type="ChEBI" id="CHEBI:61717"/>
    </ligand>
</feature>
<sequence>MRNRLLIGCLLFATFYLLSCDHKPEQKNTRKTIDYIKEIPGINDSIPADVTEKGKVLIAYSDCYTCHKEDQRSVGPAFKDIAKRYPVNKVYIEMLAQKVIIGGSRSWGYPVMAPHPKLSFEDAKMMVSYILSMKM</sequence>
<dbReference type="AlphaFoldDB" id="A0A9X2XVJ3"/>
<evidence type="ECO:0000313" key="8">
    <source>
        <dbReference type="EMBL" id="MCU7549580.1"/>
    </source>
</evidence>
<reference evidence="8" key="1">
    <citation type="submission" date="2022-09" db="EMBL/GenBank/DDBJ databases">
        <authorList>
            <person name="Yuan C."/>
            <person name="Ke Z."/>
        </authorList>
    </citation>
    <scope>NUCLEOTIDE SEQUENCE</scope>
    <source>
        <strain evidence="8">LB-8</strain>
    </source>
</reference>
<evidence type="ECO:0000256" key="3">
    <source>
        <dbReference type="ARBA" id="ARBA00022723"/>
    </source>
</evidence>
<comment type="PTM">
    <text evidence="6">Binds 1 heme c group covalently per subunit.</text>
</comment>
<dbReference type="InterPro" id="IPR009056">
    <property type="entry name" value="Cyt_c-like_dom"/>
</dbReference>
<dbReference type="GO" id="GO:0009055">
    <property type="term" value="F:electron transfer activity"/>
    <property type="evidence" value="ECO:0007669"/>
    <property type="project" value="InterPro"/>
</dbReference>
<dbReference type="SUPFAM" id="SSF46626">
    <property type="entry name" value="Cytochrome c"/>
    <property type="match status" value="1"/>
</dbReference>
<gene>
    <name evidence="8" type="ORF">OCK74_10670</name>
</gene>
<comment type="caution">
    <text evidence="8">The sequence shown here is derived from an EMBL/GenBank/DDBJ whole genome shotgun (WGS) entry which is preliminary data.</text>
</comment>
<evidence type="ECO:0000313" key="9">
    <source>
        <dbReference type="Proteomes" id="UP001155483"/>
    </source>
</evidence>
<dbReference type="InterPro" id="IPR036909">
    <property type="entry name" value="Cyt_c-like_dom_sf"/>
</dbReference>
<evidence type="ECO:0000256" key="2">
    <source>
        <dbReference type="ARBA" id="ARBA00022617"/>
    </source>
</evidence>
<feature type="domain" description="Cytochrome c" evidence="7">
    <location>
        <begin position="49"/>
        <end position="134"/>
    </location>
</feature>
<dbReference type="PRINTS" id="PR00606">
    <property type="entry name" value="CYTCHROMECID"/>
</dbReference>
<keyword evidence="2 6" id="KW-0349">Heme</keyword>
<dbReference type="Proteomes" id="UP001155483">
    <property type="component" value="Unassembled WGS sequence"/>
</dbReference>
<name>A0A9X2XVJ3_9BACT</name>
<dbReference type="RefSeq" id="WP_279297020.1">
    <property type="nucleotide sequence ID" value="NZ_JAOTIF010000006.1"/>
</dbReference>